<sequence length="111" mass="13204">MTFWETIAVATVPALITSILAYFKLRQEFNMYKTEVMAERAAKRLLKHKGYTDRSFGAIKDTLGGWDDEEDELRKILVRAGAVRTFRDGDRNQEWWYLLSRTEERIERKKR</sequence>
<dbReference type="RefSeq" id="WP_346754148.1">
    <property type="nucleotide sequence ID" value="NZ_JAUJEA010000010.1"/>
</dbReference>
<evidence type="ECO:0000256" key="1">
    <source>
        <dbReference type="SAM" id="Phobius"/>
    </source>
</evidence>
<keyword evidence="3" id="KW-1185">Reference proteome</keyword>
<name>A0ABT8KTP1_9BACT</name>
<keyword evidence="1" id="KW-1133">Transmembrane helix</keyword>
<evidence type="ECO:0000313" key="3">
    <source>
        <dbReference type="Proteomes" id="UP001172082"/>
    </source>
</evidence>
<gene>
    <name evidence="2" type="ORF">QQ008_22215</name>
</gene>
<comment type="caution">
    <text evidence="2">The sequence shown here is derived from an EMBL/GenBank/DDBJ whole genome shotgun (WGS) entry which is preliminary data.</text>
</comment>
<protein>
    <submittedName>
        <fullName evidence="2">Uncharacterized protein</fullName>
    </submittedName>
</protein>
<evidence type="ECO:0000313" key="2">
    <source>
        <dbReference type="EMBL" id="MDN5204124.1"/>
    </source>
</evidence>
<organism evidence="2 3">
    <name type="scientific">Splendidivirga corallicola</name>
    <dbReference type="NCBI Taxonomy" id="3051826"/>
    <lineage>
        <taxon>Bacteria</taxon>
        <taxon>Pseudomonadati</taxon>
        <taxon>Bacteroidota</taxon>
        <taxon>Cytophagia</taxon>
        <taxon>Cytophagales</taxon>
        <taxon>Splendidivirgaceae</taxon>
        <taxon>Splendidivirga</taxon>
    </lineage>
</organism>
<proteinExistence type="predicted"/>
<dbReference type="EMBL" id="JAUJEA010000010">
    <property type="protein sequence ID" value="MDN5204124.1"/>
    <property type="molecule type" value="Genomic_DNA"/>
</dbReference>
<dbReference type="Proteomes" id="UP001172082">
    <property type="component" value="Unassembled WGS sequence"/>
</dbReference>
<accession>A0ABT8KTP1</accession>
<keyword evidence="1" id="KW-0812">Transmembrane</keyword>
<feature type="transmembrane region" description="Helical" evidence="1">
    <location>
        <begin position="6"/>
        <end position="23"/>
    </location>
</feature>
<reference evidence="2" key="1">
    <citation type="submission" date="2023-06" db="EMBL/GenBank/DDBJ databases">
        <title>Genomic of Parafulvivirga corallium.</title>
        <authorList>
            <person name="Wang G."/>
        </authorList>
    </citation>
    <scope>NUCLEOTIDE SEQUENCE</scope>
    <source>
        <strain evidence="2">BMA10</strain>
    </source>
</reference>
<keyword evidence="1" id="KW-0472">Membrane</keyword>